<evidence type="ECO:0000313" key="2">
    <source>
        <dbReference type="EMBL" id="MBX70737.1"/>
    </source>
</evidence>
<feature type="signal peptide" evidence="1">
    <location>
        <begin position="1"/>
        <end position="16"/>
    </location>
</feature>
<feature type="chain" id="PRO_5015112743" evidence="1">
    <location>
        <begin position="17"/>
        <end position="30"/>
    </location>
</feature>
<evidence type="ECO:0000256" key="1">
    <source>
        <dbReference type="SAM" id="SignalP"/>
    </source>
</evidence>
<accession>A0A2P2QUU2</accession>
<keyword evidence="1" id="KW-0732">Signal</keyword>
<reference evidence="2" key="1">
    <citation type="submission" date="2018-02" db="EMBL/GenBank/DDBJ databases">
        <title>Rhizophora mucronata_Transcriptome.</title>
        <authorList>
            <person name="Meera S.P."/>
            <person name="Sreeshan A."/>
            <person name="Augustine A."/>
        </authorList>
    </citation>
    <scope>NUCLEOTIDE SEQUENCE</scope>
    <source>
        <tissue evidence="2">Leaf</tissue>
    </source>
</reference>
<sequence length="30" mass="3287">MVWLHLALMLPAFSLCLILGRPNPGYCGIS</sequence>
<proteinExistence type="predicted"/>
<name>A0A2P2QUU2_RHIMU</name>
<dbReference type="AlphaFoldDB" id="A0A2P2QUU2"/>
<organism evidence="2">
    <name type="scientific">Rhizophora mucronata</name>
    <name type="common">Asiatic mangrove</name>
    <dbReference type="NCBI Taxonomy" id="61149"/>
    <lineage>
        <taxon>Eukaryota</taxon>
        <taxon>Viridiplantae</taxon>
        <taxon>Streptophyta</taxon>
        <taxon>Embryophyta</taxon>
        <taxon>Tracheophyta</taxon>
        <taxon>Spermatophyta</taxon>
        <taxon>Magnoliopsida</taxon>
        <taxon>eudicotyledons</taxon>
        <taxon>Gunneridae</taxon>
        <taxon>Pentapetalae</taxon>
        <taxon>rosids</taxon>
        <taxon>fabids</taxon>
        <taxon>Malpighiales</taxon>
        <taxon>Rhizophoraceae</taxon>
        <taxon>Rhizophora</taxon>
    </lineage>
</organism>
<protein>
    <submittedName>
        <fullName evidence="2">Uncharacterized protein</fullName>
    </submittedName>
</protein>
<dbReference type="EMBL" id="GGEC01090253">
    <property type="protein sequence ID" value="MBX70737.1"/>
    <property type="molecule type" value="Transcribed_RNA"/>
</dbReference>